<comment type="caution">
    <text evidence="2">The sequence shown here is derived from an EMBL/GenBank/DDBJ whole genome shotgun (WGS) entry which is preliminary data.</text>
</comment>
<evidence type="ECO:0000313" key="3">
    <source>
        <dbReference type="Proteomes" id="UP001279734"/>
    </source>
</evidence>
<name>A0AAD3XNC0_NEPGR</name>
<accession>A0AAD3XNC0</accession>
<keyword evidence="3" id="KW-1185">Reference proteome</keyword>
<evidence type="ECO:0000313" key="2">
    <source>
        <dbReference type="EMBL" id="GMH11232.1"/>
    </source>
</evidence>
<dbReference type="EMBL" id="BSYO01000011">
    <property type="protein sequence ID" value="GMH11232.1"/>
    <property type="molecule type" value="Genomic_DNA"/>
</dbReference>
<reference evidence="2" key="1">
    <citation type="submission" date="2023-05" db="EMBL/GenBank/DDBJ databases">
        <title>Nepenthes gracilis genome sequencing.</title>
        <authorList>
            <person name="Fukushima K."/>
        </authorList>
    </citation>
    <scope>NUCLEOTIDE SEQUENCE</scope>
    <source>
        <strain evidence="2">SING2019-196</strain>
    </source>
</reference>
<sequence length="96" mass="10692">MQAFQTQSDSNASFVIMHSLAFSTSLCPSSKGSRDTNEKSSSNTQEPMSEHQDQIKRSDKRHRSQKRGSEGTPGAGSLPHSAFTESHFRPQLHHYT</sequence>
<feature type="compositionally biased region" description="Basic and acidic residues" evidence="1">
    <location>
        <begin position="48"/>
        <end position="57"/>
    </location>
</feature>
<gene>
    <name evidence="2" type="ORF">Nepgr_013073</name>
</gene>
<dbReference type="AlphaFoldDB" id="A0AAD3XNC0"/>
<dbReference type="Proteomes" id="UP001279734">
    <property type="component" value="Unassembled WGS sequence"/>
</dbReference>
<proteinExistence type="predicted"/>
<protein>
    <submittedName>
        <fullName evidence="2">Uncharacterized protein</fullName>
    </submittedName>
</protein>
<feature type="region of interest" description="Disordered" evidence="1">
    <location>
        <begin position="25"/>
        <end position="96"/>
    </location>
</feature>
<organism evidence="2 3">
    <name type="scientific">Nepenthes gracilis</name>
    <name type="common">Slender pitcher plant</name>
    <dbReference type="NCBI Taxonomy" id="150966"/>
    <lineage>
        <taxon>Eukaryota</taxon>
        <taxon>Viridiplantae</taxon>
        <taxon>Streptophyta</taxon>
        <taxon>Embryophyta</taxon>
        <taxon>Tracheophyta</taxon>
        <taxon>Spermatophyta</taxon>
        <taxon>Magnoliopsida</taxon>
        <taxon>eudicotyledons</taxon>
        <taxon>Gunneridae</taxon>
        <taxon>Pentapetalae</taxon>
        <taxon>Caryophyllales</taxon>
        <taxon>Nepenthaceae</taxon>
        <taxon>Nepenthes</taxon>
    </lineage>
</organism>
<evidence type="ECO:0000256" key="1">
    <source>
        <dbReference type="SAM" id="MobiDB-lite"/>
    </source>
</evidence>